<keyword evidence="1" id="KW-1133">Transmembrane helix</keyword>
<keyword evidence="4" id="KW-1185">Reference proteome</keyword>
<dbReference type="STRING" id="57664.SAMN05661003_101452"/>
<dbReference type="RefSeq" id="WP_245691294.1">
    <property type="nucleotide sequence ID" value="NZ_FNAQ01000001.1"/>
</dbReference>
<proteinExistence type="predicted"/>
<dbReference type="EMBL" id="FNAQ01000001">
    <property type="protein sequence ID" value="SDD83375.1"/>
    <property type="molecule type" value="Genomic_DNA"/>
</dbReference>
<evidence type="ECO:0000313" key="3">
    <source>
        <dbReference type="EMBL" id="SDD83375.1"/>
    </source>
</evidence>
<reference evidence="4" key="1">
    <citation type="submission" date="2016-10" db="EMBL/GenBank/DDBJ databases">
        <authorList>
            <person name="Varghese N."/>
            <person name="Submissions S."/>
        </authorList>
    </citation>
    <scope>NUCLEOTIDE SEQUENCE [LARGE SCALE GENOMIC DNA]</scope>
    <source>
        <strain evidence="4">DSM 8987</strain>
    </source>
</reference>
<keyword evidence="2" id="KW-0732">Signal</keyword>
<dbReference type="AlphaFoldDB" id="A0A1G6Y168"/>
<keyword evidence="1" id="KW-0472">Membrane</keyword>
<feature type="transmembrane region" description="Helical" evidence="1">
    <location>
        <begin position="45"/>
        <end position="69"/>
    </location>
</feature>
<dbReference type="Proteomes" id="UP000243205">
    <property type="component" value="Unassembled WGS sequence"/>
</dbReference>
<organism evidence="3 4">
    <name type="scientific">Desulfuromonas thiophila</name>
    <dbReference type="NCBI Taxonomy" id="57664"/>
    <lineage>
        <taxon>Bacteria</taxon>
        <taxon>Pseudomonadati</taxon>
        <taxon>Thermodesulfobacteriota</taxon>
        <taxon>Desulfuromonadia</taxon>
        <taxon>Desulfuromonadales</taxon>
        <taxon>Desulfuromonadaceae</taxon>
        <taxon>Desulfuromonas</taxon>
    </lineage>
</organism>
<accession>A0A1G6Y168</accession>
<sequence>MKNLLKTSALKALVATALLSLTGVSSAFAASTAGRSDHSGILVWAFLGFCALIVVAQLLPALLVILGVVKSTATDSQKAHASHKGH</sequence>
<evidence type="ECO:0000256" key="1">
    <source>
        <dbReference type="SAM" id="Phobius"/>
    </source>
</evidence>
<evidence type="ECO:0000313" key="4">
    <source>
        <dbReference type="Proteomes" id="UP000243205"/>
    </source>
</evidence>
<evidence type="ECO:0000256" key="2">
    <source>
        <dbReference type="SAM" id="SignalP"/>
    </source>
</evidence>
<gene>
    <name evidence="3" type="ORF">SAMN05661003_101452</name>
</gene>
<keyword evidence="1" id="KW-0812">Transmembrane</keyword>
<feature type="chain" id="PRO_5017363380" evidence="2">
    <location>
        <begin position="30"/>
        <end position="86"/>
    </location>
</feature>
<feature type="signal peptide" evidence="2">
    <location>
        <begin position="1"/>
        <end position="29"/>
    </location>
</feature>
<protein>
    <submittedName>
        <fullName evidence="3">Uncharacterized protein</fullName>
    </submittedName>
</protein>
<name>A0A1G6Y168_9BACT</name>